<feature type="region of interest" description="Disordered" evidence="1">
    <location>
        <begin position="66"/>
        <end position="93"/>
    </location>
</feature>
<dbReference type="EMBL" id="JAUUCC010000091">
    <property type="protein sequence ID" value="MEE2053988.1"/>
    <property type="molecule type" value="Genomic_DNA"/>
</dbReference>
<proteinExistence type="predicted"/>
<comment type="caution">
    <text evidence="3">The sequence shown here is derived from an EMBL/GenBank/DDBJ whole genome shotgun (WGS) entry which is preliminary data.</text>
</comment>
<evidence type="ECO:0000256" key="1">
    <source>
        <dbReference type="SAM" id="MobiDB-lite"/>
    </source>
</evidence>
<keyword evidence="2" id="KW-0472">Membrane</keyword>
<organism evidence="3 4">
    <name type="scientific">Nocardiopsis tropica</name>
    <dbReference type="NCBI Taxonomy" id="109330"/>
    <lineage>
        <taxon>Bacteria</taxon>
        <taxon>Bacillati</taxon>
        <taxon>Actinomycetota</taxon>
        <taxon>Actinomycetes</taxon>
        <taxon>Streptosporangiales</taxon>
        <taxon>Nocardiopsidaceae</taxon>
        <taxon>Nocardiopsis</taxon>
    </lineage>
</organism>
<name>A0ABU7KXH6_9ACTN</name>
<dbReference type="RefSeq" id="WP_330160892.1">
    <property type="nucleotide sequence ID" value="NZ_BAAAJA010000035.1"/>
</dbReference>
<evidence type="ECO:0000313" key="3">
    <source>
        <dbReference type="EMBL" id="MEE2053988.1"/>
    </source>
</evidence>
<dbReference type="Proteomes" id="UP001348641">
    <property type="component" value="Unassembled WGS sequence"/>
</dbReference>
<keyword evidence="2" id="KW-0812">Transmembrane</keyword>
<feature type="region of interest" description="Disordered" evidence="1">
    <location>
        <begin position="120"/>
        <end position="139"/>
    </location>
</feature>
<protein>
    <submittedName>
        <fullName evidence="3">Uncharacterized protein</fullName>
    </submittedName>
</protein>
<reference evidence="3 4" key="1">
    <citation type="submission" date="2023-07" db="EMBL/GenBank/DDBJ databases">
        <authorList>
            <person name="Girao M."/>
            <person name="Carvalho M.F."/>
        </authorList>
    </citation>
    <scope>NUCLEOTIDE SEQUENCE [LARGE SCALE GENOMIC DNA]</scope>
    <source>
        <strain evidence="3 4">66/93</strain>
    </source>
</reference>
<accession>A0ABU7KXH6</accession>
<sequence length="139" mass="14885">MPFMRWKWVLLLVIIAVVLASVWALPHLFPNLSLGLDELNQLAGIASLAIAVAALVSSVWALRSPSVSPDHPDTGDTANASHRNMTGSVVQDDWVKGGASNTAYEGDHIDFSGGTFYGKVVGKEEHHPQSSPLNSPNRS</sequence>
<gene>
    <name evidence="3" type="ORF">Q8A49_26145</name>
</gene>
<feature type="transmembrane region" description="Helical" evidence="2">
    <location>
        <begin position="40"/>
        <end position="62"/>
    </location>
</feature>
<evidence type="ECO:0000313" key="4">
    <source>
        <dbReference type="Proteomes" id="UP001348641"/>
    </source>
</evidence>
<keyword evidence="2" id="KW-1133">Transmembrane helix</keyword>
<feature type="compositionally biased region" description="Polar residues" evidence="1">
    <location>
        <begin position="129"/>
        <end position="139"/>
    </location>
</feature>
<feature type="compositionally biased region" description="Polar residues" evidence="1">
    <location>
        <begin position="76"/>
        <end position="89"/>
    </location>
</feature>
<evidence type="ECO:0000256" key="2">
    <source>
        <dbReference type="SAM" id="Phobius"/>
    </source>
</evidence>